<protein>
    <submittedName>
        <fullName evidence="1">Uncharacterized protein</fullName>
    </submittedName>
</protein>
<evidence type="ECO:0000313" key="1">
    <source>
        <dbReference type="EMBL" id="KAI4389588.1"/>
    </source>
</evidence>
<dbReference type="Proteomes" id="UP001057402">
    <property type="component" value="Chromosome 1"/>
</dbReference>
<dbReference type="EMBL" id="CM042880">
    <property type="protein sequence ID" value="KAI4389588.1"/>
    <property type="molecule type" value="Genomic_DNA"/>
</dbReference>
<sequence>MGMNEDFEASLQVLRGFDVDISQEVSDIKRSVASGSKRATIRIADHKQKRYWFPLAIGIGLLMLQQLSGINGVIFYSSNIFQGAGITNGNIATCGFGAVQVIATAISAGLVDKAGRRILLLISSWGMTASLFLAAASFFVEVSCLEPSVDCLSMLIRPSLPLKGMGIFFSLGIGSIPWVIMSEILPMNIKGLAGSIATLANWFVAWVVTMTANLLLNWSPGGTFSIYMIVSTFTIVFVALWVPETKGRTLEEIQRSFR</sequence>
<organism evidence="1 2">
    <name type="scientific">Melastoma candidum</name>
    <dbReference type="NCBI Taxonomy" id="119954"/>
    <lineage>
        <taxon>Eukaryota</taxon>
        <taxon>Viridiplantae</taxon>
        <taxon>Streptophyta</taxon>
        <taxon>Embryophyta</taxon>
        <taxon>Tracheophyta</taxon>
        <taxon>Spermatophyta</taxon>
        <taxon>Magnoliopsida</taxon>
        <taxon>eudicotyledons</taxon>
        <taxon>Gunneridae</taxon>
        <taxon>Pentapetalae</taxon>
        <taxon>rosids</taxon>
        <taxon>malvids</taxon>
        <taxon>Myrtales</taxon>
        <taxon>Melastomataceae</taxon>
        <taxon>Melastomatoideae</taxon>
        <taxon>Melastomateae</taxon>
        <taxon>Melastoma</taxon>
    </lineage>
</organism>
<gene>
    <name evidence="1" type="ORF">MLD38_001800</name>
</gene>
<accession>A0ACB9SG16</accession>
<reference evidence="2" key="1">
    <citation type="journal article" date="2023" name="Front. Plant Sci.">
        <title>Chromosomal-level genome assembly of Melastoma candidum provides insights into trichome evolution.</title>
        <authorList>
            <person name="Zhong Y."/>
            <person name="Wu W."/>
            <person name="Sun C."/>
            <person name="Zou P."/>
            <person name="Liu Y."/>
            <person name="Dai S."/>
            <person name="Zhou R."/>
        </authorList>
    </citation>
    <scope>NUCLEOTIDE SEQUENCE [LARGE SCALE GENOMIC DNA]</scope>
</reference>
<comment type="caution">
    <text evidence="1">The sequence shown here is derived from an EMBL/GenBank/DDBJ whole genome shotgun (WGS) entry which is preliminary data.</text>
</comment>
<proteinExistence type="predicted"/>
<evidence type="ECO:0000313" key="2">
    <source>
        <dbReference type="Proteomes" id="UP001057402"/>
    </source>
</evidence>
<keyword evidence="2" id="KW-1185">Reference proteome</keyword>
<name>A0ACB9SG16_9MYRT</name>